<evidence type="ECO:0000256" key="19">
    <source>
        <dbReference type="SAM" id="SignalP"/>
    </source>
</evidence>
<evidence type="ECO:0000256" key="14">
    <source>
        <dbReference type="ARBA" id="ARBA00023098"/>
    </source>
</evidence>
<keyword evidence="22" id="KW-1185">Reference proteome</keyword>
<evidence type="ECO:0000256" key="13">
    <source>
        <dbReference type="ARBA" id="ARBA00023006"/>
    </source>
</evidence>
<dbReference type="EMBL" id="DF848219">
    <property type="protein sequence ID" value="GAT53300.1"/>
    <property type="molecule type" value="Genomic_DNA"/>
</dbReference>
<evidence type="ECO:0000256" key="6">
    <source>
        <dbReference type="ARBA" id="ARBA00013279"/>
    </source>
</evidence>
<keyword evidence="15" id="KW-0472">Membrane</keyword>
<dbReference type="InterPro" id="IPR002921">
    <property type="entry name" value="Fungal_lipase-type"/>
</dbReference>
<evidence type="ECO:0000313" key="21">
    <source>
        <dbReference type="EMBL" id="GAT53300.1"/>
    </source>
</evidence>
<feature type="chain" id="PRO_5045237641" description="triacylglycerol lipase" evidence="19">
    <location>
        <begin position="17"/>
        <end position="364"/>
    </location>
</feature>
<evidence type="ECO:0000256" key="10">
    <source>
        <dbReference type="ARBA" id="ARBA00022963"/>
    </source>
</evidence>
<organism evidence="21 22">
    <name type="scientific">Mycena chlorophos</name>
    <name type="common">Agaric fungus</name>
    <name type="synonym">Agaricus chlorophos</name>
    <dbReference type="NCBI Taxonomy" id="658473"/>
    <lineage>
        <taxon>Eukaryota</taxon>
        <taxon>Fungi</taxon>
        <taxon>Dikarya</taxon>
        <taxon>Basidiomycota</taxon>
        <taxon>Agaricomycotina</taxon>
        <taxon>Agaricomycetes</taxon>
        <taxon>Agaricomycetidae</taxon>
        <taxon>Agaricales</taxon>
        <taxon>Marasmiineae</taxon>
        <taxon>Mycenaceae</taxon>
        <taxon>Mycena</taxon>
    </lineage>
</organism>
<dbReference type="PANTHER" id="PTHR47175">
    <property type="entry name" value="LIPASE ATG15-RELATED"/>
    <property type="match status" value="1"/>
</dbReference>
<name>A0ABQ0LQB6_MYCCL</name>
<evidence type="ECO:0000256" key="17">
    <source>
        <dbReference type="ARBA" id="ARBA00024663"/>
    </source>
</evidence>
<keyword evidence="9" id="KW-0378">Hydrolase</keyword>
<keyword evidence="13" id="KW-0072">Autophagy</keyword>
<keyword evidence="10" id="KW-0442">Lipid degradation</keyword>
<dbReference type="InterPro" id="IPR050805">
    <property type="entry name" value="ATG15_Lipase"/>
</dbReference>
<keyword evidence="19" id="KW-0732">Signal</keyword>
<evidence type="ECO:0000256" key="16">
    <source>
        <dbReference type="ARBA" id="ARBA00023180"/>
    </source>
</evidence>
<dbReference type="Pfam" id="PF01764">
    <property type="entry name" value="Lipase_3"/>
    <property type="match status" value="1"/>
</dbReference>
<evidence type="ECO:0000256" key="8">
    <source>
        <dbReference type="ARBA" id="ARBA00022753"/>
    </source>
</evidence>
<accession>A0ABQ0LQB6</accession>
<dbReference type="Proteomes" id="UP000815677">
    <property type="component" value="Unassembled WGS sequence"/>
</dbReference>
<evidence type="ECO:0000256" key="12">
    <source>
        <dbReference type="ARBA" id="ARBA00022989"/>
    </source>
</evidence>
<evidence type="ECO:0000256" key="3">
    <source>
        <dbReference type="ARBA" id="ARBA00004343"/>
    </source>
</evidence>
<gene>
    <name evidence="21" type="ORF">MCHLO_10271</name>
</gene>
<evidence type="ECO:0000256" key="1">
    <source>
        <dbReference type="ARBA" id="ARBA00001024"/>
    </source>
</evidence>
<keyword evidence="16" id="KW-0325">Glycoprotein</keyword>
<keyword evidence="8" id="KW-0967">Endosome</keyword>
<comment type="subcellular location">
    <subcellularLocation>
        <location evidence="3">Endosome</location>
        <location evidence="3">Multivesicular body membrane</location>
        <topology evidence="3">Single-pass type II membrane protein</topology>
    </subcellularLocation>
    <subcellularLocation>
        <location evidence="2">Prevacuolar compartment membrane</location>
        <topology evidence="2">Single-pass type II membrane protein</topology>
    </subcellularLocation>
</comment>
<dbReference type="InterPro" id="IPR029058">
    <property type="entry name" value="AB_hydrolase_fold"/>
</dbReference>
<feature type="signal peptide" evidence="19">
    <location>
        <begin position="1"/>
        <end position="16"/>
    </location>
</feature>
<comment type="subunit">
    <text evidence="5">Binds to both phosphatidylinositol (PI) and phosphatidylinositol 3,5-bisphosphate (PIP2).</text>
</comment>
<proteinExistence type="inferred from homology"/>
<evidence type="ECO:0000256" key="15">
    <source>
        <dbReference type="ARBA" id="ARBA00023136"/>
    </source>
</evidence>
<dbReference type="Gene3D" id="3.40.50.1820">
    <property type="entry name" value="alpha/beta hydrolase"/>
    <property type="match status" value="1"/>
</dbReference>
<reference evidence="21" key="1">
    <citation type="submission" date="2014-09" db="EMBL/GenBank/DDBJ databases">
        <title>Genome sequence of the luminous mushroom Mycena chlorophos for searching fungal bioluminescence genes.</title>
        <authorList>
            <person name="Tanaka Y."/>
            <person name="Kasuga D."/>
            <person name="Oba Y."/>
            <person name="Hase S."/>
            <person name="Sato K."/>
            <person name="Oba Y."/>
            <person name="Sakakibara Y."/>
        </authorList>
    </citation>
    <scope>NUCLEOTIDE SEQUENCE</scope>
</reference>
<keyword evidence="7" id="KW-0812">Transmembrane</keyword>
<evidence type="ECO:0000256" key="2">
    <source>
        <dbReference type="ARBA" id="ARBA00004270"/>
    </source>
</evidence>
<feature type="domain" description="Fungal lipase-type" evidence="20">
    <location>
        <begin position="199"/>
        <end position="227"/>
    </location>
</feature>
<comment type="catalytic activity">
    <reaction evidence="1">
        <text>a triacylglycerol + H2O = a diacylglycerol + a fatty acid + H(+)</text>
        <dbReference type="Rhea" id="RHEA:12044"/>
        <dbReference type="ChEBI" id="CHEBI:15377"/>
        <dbReference type="ChEBI" id="CHEBI:15378"/>
        <dbReference type="ChEBI" id="CHEBI:17855"/>
        <dbReference type="ChEBI" id="CHEBI:18035"/>
        <dbReference type="ChEBI" id="CHEBI:28868"/>
        <dbReference type="EC" id="3.1.1.3"/>
    </reaction>
</comment>
<sequence length="364" mass="40519">MLPLALIILICTAADALRTTPTTVYRPVSQHAFQSARRRSLQFDECESLNWTPHVVQGPDLEDRHTIAQLARMAGNAYAYNTNTSSLGNWYELDPAWQTSFPVGWEEGEGFRGHVFLSNDNNTLVLAIKGTTLQGPTSKQDKFNDNLLFSCCCARVDFSWVFRQVCDCYRKSWRCDNTCLSKALIEDSLFYNVGVNLVNDIFMIHPNANVWLVGHSLGGALAALLGATFGLPAIAFEAPGERLAAQRLHLPMPILDGPLWPAITHVYHNADPIPQGTCTGIGSLCAQGGYALETRCHLGKSIVFDTVNKLGWKVDVRKHVIKNVIQNVLELEDVDWEEGRAVPVARAEEDCVDCFKWDFGEYDD</sequence>
<evidence type="ECO:0000256" key="18">
    <source>
        <dbReference type="ARBA" id="ARBA00029828"/>
    </source>
</evidence>
<protein>
    <recommendedName>
        <fullName evidence="6">triacylglycerol lipase</fullName>
        <ecNumber evidence="6">3.1.1.3</ecNumber>
    </recommendedName>
    <alternativeName>
        <fullName evidence="18">Autophagy-related protein 15</fullName>
    </alternativeName>
</protein>
<keyword evidence="12" id="KW-1133">Transmembrane helix</keyword>
<evidence type="ECO:0000256" key="11">
    <source>
        <dbReference type="ARBA" id="ARBA00022968"/>
    </source>
</evidence>
<comment type="function">
    <text evidence="17">Lipase which is essential for lysis of subvacuolar cytoplasm to vacuole targeted bodies and intravacuolar autophagic bodies. Involved in the lysis of intravacuolar multivesicular body (MVB) vesicles. The intravacuolar membrane disintegration by ATG15 is critical to life span extension.</text>
</comment>
<evidence type="ECO:0000256" key="5">
    <source>
        <dbReference type="ARBA" id="ARBA00011137"/>
    </source>
</evidence>
<dbReference type="PANTHER" id="PTHR47175:SF2">
    <property type="entry name" value="LIPASE ATG15-RELATED"/>
    <property type="match status" value="1"/>
</dbReference>
<keyword evidence="11" id="KW-0735">Signal-anchor</keyword>
<evidence type="ECO:0000256" key="7">
    <source>
        <dbReference type="ARBA" id="ARBA00022692"/>
    </source>
</evidence>
<comment type="similarity">
    <text evidence="4">Belongs to the AB hydrolase superfamily. Lipase family.</text>
</comment>
<dbReference type="EC" id="3.1.1.3" evidence="6"/>
<evidence type="ECO:0000256" key="4">
    <source>
        <dbReference type="ARBA" id="ARBA00010701"/>
    </source>
</evidence>
<keyword evidence="14" id="KW-0443">Lipid metabolism</keyword>
<evidence type="ECO:0000259" key="20">
    <source>
        <dbReference type="Pfam" id="PF01764"/>
    </source>
</evidence>
<evidence type="ECO:0000313" key="22">
    <source>
        <dbReference type="Proteomes" id="UP000815677"/>
    </source>
</evidence>
<evidence type="ECO:0000256" key="9">
    <source>
        <dbReference type="ARBA" id="ARBA00022801"/>
    </source>
</evidence>
<dbReference type="SUPFAM" id="SSF53474">
    <property type="entry name" value="alpha/beta-Hydrolases"/>
    <property type="match status" value="1"/>
</dbReference>